<dbReference type="EMBL" id="JADYXP020000002">
    <property type="protein sequence ID" value="KAL0131509.1"/>
    <property type="molecule type" value="Genomic_DNA"/>
</dbReference>
<organism evidence="1 2">
    <name type="scientific">Cardiocondyla obscurior</name>
    <dbReference type="NCBI Taxonomy" id="286306"/>
    <lineage>
        <taxon>Eukaryota</taxon>
        <taxon>Metazoa</taxon>
        <taxon>Ecdysozoa</taxon>
        <taxon>Arthropoda</taxon>
        <taxon>Hexapoda</taxon>
        <taxon>Insecta</taxon>
        <taxon>Pterygota</taxon>
        <taxon>Neoptera</taxon>
        <taxon>Endopterygota</taxon>
        <taxon>Hymenoptera</taxon>
        <taxon>Apocrita</taxon>
        <taxon>Aculeata</taxon>
        <taxon>Formicoidea</taxon>
        <taxon>Formicidae</taxon>
        <taxon>Myrmicinae</taxon>
        <taxon>Cardiocondyla</taxon>
    </lineage>
</organism>
<sequence>MLIGIRVRFFFAGAVKSRVRRRCTTSKIRKRFDREHEASRSKCYLQYVHLVGIIEYLSTDLSIRKYYGSCLSFKFSFSLPGDVPRAHQEIEIIRYAALQKLAREIDGL</sequence>
<protein>
    <submittedName>
        <fullName evidence="1">Uncharacterized protein</fullName>
    </submittedName>
</protein>
<keyword evidence="2" id="KW-1185">Reference proteome</keyword>
<evidence type="ECO:0000313" key="1">
    <source>
        <dbReference type="EMBL" id="KAL0131509.1"/>
    </source>
</evidence>
<name>A0AAW2GW43_9HYME</name>
<evidence type="ECO:0000313" key="2">
    <source>
        <dbReference type="Proteomes" id="UP001430953"/>
    </source>
</evidence>
<gene>
    <name evidence="1" type="ORF">PUN28_002798</name>
</gene>
<comment type="caution">
    <text evidence="1">The sequence shown here is derived from an EMBL/GenBank/DDBJ whole genome shotgun (WGS) entry which is preliminary data.</text>
</comment>
<dbReference type="AlphaFoldDB" id="A0AAW2GW43"/>
<proteinExistence type="predicted"/>
<accession>A0AAW2GW43</accession>
<dbReference type="Proteomes" id="UP001430953">
    <property type="component" value="Unassembled WGS sequence"/>
</dbReference>
<reference evidence="1 2" key="1">
    <citation type="submission" date="2023-03" db="EMBL/GenBank/DDBJ databases">
        <title>High recombination rates correlate with genetic variation in Cardiocondyla obscurior ants.</title>
        <authorList>
            <person name="Errbii M."/>
        </authorList>
    </citation>
    <scope>NUCLEOTIDE SEQUENCE [LARGE SCALE GENOMIC DNA]</scope>
    <source>
        <strain evidence="1">Alpha-2009</strain>
        <tissue evidence="1">Whole body</tissue>
    </source>
</reference>